<dbReference type="Gene3D" id="3.90.228.10">
    <property type="match status" value="1"/>
</dbReference>
<dbReference type="SUPFAM" id="SSF47587">
    <property type="entry name" value="Domain of poly(ADP-ribose) polymerase"/>
    <property type="match status" value="1"/>
</dbReference>
<dbReference type="PANTHER" id="PTHR10459">
    <property type="entry name" value="DNA LIGASE"/>
    <property type="match status" value="1"/>
</dbReference>
<dbReference type="GO" id="GO:0005730">
    <property type="term" value="C:nucleolus"/>
    <property type="evidence" value="ECO:0007669"/>
    <property type="project" value="TreeGrafter"/>
</dbReference>
<dbReference type="PROSITE" id="PS51060">
    <property type="entry name" value="PARP_ALPHA_HD"/>
    <property type="match status" value="1"/>
</dbReference>
<dbReference type="Pfam" id="PF08031">
    <property type="entry name" value="BBE"/>
    <property type="match status" value="1"/>
</dbReference>
<dbReference type="CDD" id="cd01437">
    <property type="entry name" value="parp_like"/>
    <property type="match status" value="1"/>
</dbReference>
<dbReference type="InterPro" id="IPR036318">
    <property type="entry name" value="FAD-bd_PCMH-like_sf"/>
</dbReference>
<dbReference type="InterPro" id="IPR012951">
    <property type="entry name" value="BBE"/>
</dbReference>
<keyword evidence="10" id="KW-0862">Zinc</keyword>
<evidence type="ECO:0000256" key="11">
    <source>
        <dbReference type="ARBA" id="ARBA00023027"/>
    </source>
</evidence>
<evidence type="ECO:0000256" key="17">
    <source>
        <dbReference type="SAM" id="MobiDB-lite"/>
    </source>
</evidence>
<dbReference type="Pfam" id="PF00533">
    <property type="entry name" value="BRCT"/>
    <property type="match status" value="1"/>
</dbReference>
<dbReference type="FunFam" id="2.20.140.10:FF:000001">
    <property type="entry name" value="Poly [ADP-ribose] polymerase"/>
    <property type="match status" value="1"/>
</dbReference>
<dbReference type="PROSITE" id="PS50172">
    <property type="entry name" value="BRCT"/>
    <property type="match status" value="1"/>
</dbReference>
<keyword evidence="18" id="KW-0812">Transmembrane</keyword>
<evidence type="ECO:0000259" key="23">
    <source>
        <dbReference type="PROSITE" id="PS51977"/>
    </source>
</evidence>
<keyword evidence="18" id="KW-0472">Membrane</keyword>
<dbReference type="SUPFAM" id="SSF56176">
    <property type="entry name" value="FAD-binding/transporter-associated domain-like"/>
    <property type="match status" value="1"/>
</dbReference>
<dbReference type="EC" id="2.4.2.-" evidence="16"/>
<comment type="similarity">
    <text evidence="14">Belongs to the ARTD/PARP family.</text>
</comment>
<keyword evidence="13" id="KW-0539">Nucleus</keyword>
<dbReference type="GO" id="GO:1990404">
    <property type="term" value="F:NAD+-protein mono-ADP-ribosyltransferase activity"/>
    <property type="evidence" value="ECO:0007669"/>
    <property type="project" value="TreeGrafter"/>
</dbReference>
<dbReference type="PROSITE" id="PS51977">
    <property type="entry name" value="WGR"/>
    <property type="match status" value="1"/>
</dbReference>
<dbReference type="Pfam" id="PF01565">
    <property type="entry name" value="FAD_binding_4"/>
    <property type="match status" value="1"/>
</dbReference>
<evidence type="ECO:0000313" key="24">
    <source>
        <dbReference type="EMBL" id="KAK3214731.1"/>
    </source>
</evidence>
<dbReference type="SMART" id="SM00292">
    <property type="entry name" value="BRCT"/>
    <property type="match status" value="1"/>
</dbReference>
<evidence type="ECO:0000259" key="20">
    <source>
        <dbReference type="PROSITE" id="PS51059"/>
    </source>
</evidence>
<dbReference type="GO" id="GO:0070212">
    <property type="term" value="P:protein poly-ADP-ribosylation"/>
    <property type="evidence" value="ECO:0007669"/>
    <property type="project" value="TreeGrafter"/>
</dbReference>
<evidence type="ECO:0000256" key="8">
    <source>
        <dbReference type="ARBA" id="ARBA00022765"/>
    </source>
</evidence>
<dbReference type="SUPFAM" id="SSF142921">
    <property type="entry name" value="WGR domain-like"/>
    <property type="match status" value="1"/>
</dbReference>
<dbReference type="SMART" id="SM00773">
    <property type="entry name" value="WGR"/>
    <property type="match status" value="1"/>
</dbReference>
<proteinExistence type="inferred from homology"/>
<keyword evidence="7" id="KW-0677">Repeat</keyword>
<evidence type="ECO:0000313" key="25">
    <source>
        <dbReference type="Proteomes" id="UP001280581"/>
    </source>
</evidence>
<comment type="subcellular location">
    <subcellularLocation>
        <location evidence="1">Nucleus</location>
    </subcellularLocation>
</comment>
<feature type="domain" description="FAD-binding PCMH-type" evidence="22">
    <location>
        <begin position="748"/>
        <end position="930"/>
    </location>
</feature>
<dbReference type="PROSITE" id="PS51059">
    <property type="entry name" value="PARP_CATALYTIC"/>
    <property type="match status" value="1"/>
</dbReference>
<keyword evidence="25" id="KW-1185">Reference proteome</keyword>
<dbReference type="GO" id="GO:0016779">
    <property type="term" value="F:nucleotidyltransferase activity"/>
    <property type="evidence" value="ECO:0007669"/>
    <property type="project" value="UniProtKB-KW"/>
</dbReference>
<evidence type="ECO:0000256" key="14">
    <source>
        <dbReference type="ARBA" id="ARBA00024347"/>
    </source>
</evidence>
<keyword evidence="12" id="KW-0238">DNA-binding</keyword>
<organism evidence="24 25">
    <name type="scientific">Pseudopithomyces chartarum</name>
    <dbReference type="NCBI Taxonomy" id="1892770"/>
    <lineage>
        <taxon>Eukaryota</taxon>
        <taxon>Fungi</taxon>
        <taxon>Dikarya</taxon>
        <taxon>Ascomycota</taxon>
        <taxon>Pezizomycotina</taxon>
        <taxon>Dothideomycetes</taxon>
        <taxon>Pleosporomycetidae</taxon>
        <taxon>Pleosporales</taxon>
        <taxon>Massarineae</taxon>
        <taxon>Didymosphaeriaceae</taxon>
        <taxon>Pseudopithomyces</taxon>
    </lineage>
</organism>
<dbReference type="Pfam" id="PF02877">
    <property type="entry name" value="PARP_reg"/>
    <property type="match status" value="1"/>
</dbReference>
<dbReference type="AlphaFoldDB" id="A0AAN6RKU8"/>
<evidence type="ECO:0000256" key="10">
    <source>
        <dbReference type="ARBA" id="ARBA00022833"/>
    </source>
</evidence>
<feature type="domain" description="WGR" evidence="23">
    <location>
        <begin position="160"/>
        <end position="256"/>
    </location>
</feature>
<evidence type="ECO:0000256" key="1">
    <source>
        <dbReference type="ARBA" id="ARBA00004123"/>
    </source>
</evidence>
<keyword evidence="18" id="KW-1133">Transmembrane helix</keyword>
<dbReference type="GO" id="GO:0008270">
    <property type="term" value="F:zinc ion binding"/>
    <property type="evidence" value="ECO:0007669"/>
    <property type="project" value="UniProtKB-KW"/>
</dbReference>
<evidence type="ECO:0000256" key="16">
    <source>
        <dbReference type="RuleBase" id="RU362114"/>
    </source>
</evidence>
<dbReference type="EMBL" id="WVTA01000003">
    <property type="protein sequence ID" value="KAK3214731.1"/>
    <property type="molecule type" value="Genomic_DNA"/>
</dbReference>
<evidence type="ECO:0000256" key="2">
    <source>
        <dbReference type="ARBA" id="ARBA00005466"/>
    </source>
</evidence>
<dbReference type="InterPro" id="IPR036616">
    <property type="entry name" value="Poly(ADP-ribose)pol_reg_dom_sf"/>
</dbReference>
<feature type="domain" description="PARP catalytic" evidence="20">
    <location>
        <begin position="419"/>
        <end position="659"/>
    </location>
</feature>
<comment type="catalytic activity">
    <reaction evidence="15">
        <text>NAD(+) + (ADP-D-ribosyl)n-acceptor = nicotinamide + (ADP-D-ribosyl)n+1-acceptor + H(+).</text>
        <dbReference type="EC" id="2.4.2.30"/>
    </reaction>
</comment>
<keyword evidence="9" id="KW-0863">Zinc-finger</keyword>
<dbReference type="Gene3D" id="2.20.140.10">
    <property type="entry name" value="WGR domain"/>
    <property type="match status" value="1"/>
</dbReference>
<keyword evidence="4 16" id="KW-0808">Transferase</keyword>
<evidence type="ECO:0000256" key="6">
    <source>
        <dbReference type="ARBA" id="ARBA00022723"/>
    </source>
</evidence>
<dbReference type="SUPFAM" id="SSF56399">
    <property type="entry name" value="ADP-ribosylation"/>
    <property type="match status" value="1"/>
</dbReference>
<dbReference type="InterPro" id="IPR012317">
    <property type="entry name" value="Poly(ADP-ribose)pol_cat_dom"/>
</dbReference>
<dbReference type="PANTHER" id="PTHR10459:SF60">
    <property type="entry name" value="POLY [ADP-RIBOSE] POLYMERASE 2"/>
    <property type="match status" value="1"/>
</dbReference>
<dbReference type="CDD" id="cd07997">
    <property type="entry name" value="WGR_PARP"/>
    <property type="match status" value="1"/>
</dbReference>
<evidence type="ECO:0000256" key="4">
    <source>
        <dbReference type="ARBA" id="ARBA00022679"/>
    </source>
</evidence>
<dbReference type="InterPro" id="IPR036420">
    <property type="entry name" value="BRCT_dom_sf"/>
</dbReference>
<dbReference type="Pfam" id="PF00644">
    <property type="entry name" value="PARP"/>
    <property type="match status" value="1"/>
</dbReference>
<dbReference type="GO" id="GO:0003950">
    <property type="term" value="F:NAD+ poly-ADP-ribosyltransferase activity"/>
    <property type="evidence" value="ECO:0007669"/>
    <property type="project" value="UniProtKB-UniRule"/>
</dbReference>
<feature type="domain" description="PARP alpha-helical" evidence="21">
    <location>
        <begin position="291"/>
        <end position="409"/>
    </location>
</feature>
<keyword evidence="5" id="KW-0548">Nucleotidyltransferase</keyword>
<dbReference type="InterPro" id="IPR036930">
    <property type="entry name" value="WGR_dom_sf"/>
</dbReference>
<sequence length="1232" mass="134060">MVLVGYNVALSGTFPGTTHTALQNTITSLGGSVAKSVTRDTNVLVSTPADVNRNSKKVQDAQANGIPIVSIEWVDEAEQNAAAPAFDDFLLVNGTSTATNAKGKGKKRAASPDISTAPTKAPKVGPPDAVPKLEPKVGDGSILKSRDVNIPLDEGCPLQLYRVYIDEDGVVYDASLNKTDTSANNNKFYRVQLLWNPNTGDYKTWTRWGRVGDRGQSKILGAGSFNDASYNFDKKFKEKSKLTWIDRGAAPKKGAYAYVERSYEADTEGEIENMDTTNGHNRHSRSVSPAKSSLAVSIQSLMQLIFNQQYMNEAMSDLNYDATKMPLGKLSKATIKRGFETLTELSALLRSGRASRQEVEDLSNLYYSVIPHNFGRSRPPIIGDSGTLKREVEMLDSLGDMKEAADLMKKDLNSLEKINALDRQFHSLGLNEMSVIDPYSNEYKELADYLVNTRGTTHGVTYTVDNIFRIERQGELERFEKSPFAHVKSDRRLLWHGSRATNFGGILSQGLRIAPPEAPVSGYMFGKGIYLADMSSKSANYCCSYNSGGHALLLLCEAELGQPMHELTNASYTAGEDARQQGKWSTWGKGMTGPRAWKDAACVHPSLQGVKMPDTSVLPGTTNVKGAYLQYNEYITYDIAQTFADGLLESPNSDCWPSVSDWTSLNETLSGALIRGIPPASVCYSDQPNYDDDACGTVRAQWFNSTWHAENPISIDYPIWSNNSCNPIFPNGTSVTGDANAGKKGCSIGNYPVYAVNVTTPEQIANALKWAGEHNVRVVVKNTGHSYPGRSIGYGSLSIWTHNLRGVEYLPSFEPTSCPVDEPIPAARAAAGTTGIEAQVAVSKHGSILVTGANPDVGIVGWLTGGGHGPLSSTYGMGADNLLEATIVTPAGEILVANPCQNSDLFFAIRGGGGGTYGVVTEVVVKTYPDPQTTKVLFQLSTTGPNVTREYWEMVGFIHAEMQRMKEGGLSGYYFVVGPPAYPVYAFLGLFSIYNKPNGTMERLWAPIVRKIESQPGLFQYASEVTQAKTFLEAYSSVTNEQVADGGSAYASWLLSPKSLENADVTAKVFSEIGASVNASEPNGIFTNPNLLGHMIASPNEPSYYPSVISMNPAWRNALTHFIVVEGWPEGVARPLIDSVYHDVTIKAQKLRELSPETGAYFNEADSYEPGWQDAFFGENYEKLKQVKSKYDPDNILWCRRCVGSEALEEEADGRLCAAQGYGEHGEGGDSA</sequence>
<dbReference type="Gene3D" id="3.30.465.10">
    <property type="match status" value="2"/>
</dbReference>
<feature type="region of interest" description="Disordered" evidence="17">
    <location>
        <begin position="97"/>
        <end position="138"/>
    </location>
</feature>
<dbReference type="InterPro" id="IPR016166">
    <property type="entry name" value="FAD-bd_PCMH"/>
</dbReference>
<dbReference type="GO" id="GO:0003677">
    <property type="term" value="F:DNA binding"/>
    <property type="evidence" value="ECO:0007669"/>
    <property type="project" value="UniProtKB-KW"/>
</dbReference>
<accession>A0AAN6RKU8</accession>
<evidence type="ECO:0000256" key="18">
    <source>
        <dbReference type="SAM" id="Phobius"/>
    </source>
</evidence>
<dbReference type="InterPro" id="IPR004102">
    <property type="entry name" value="Poly(ADP-ribose)pol_reg_dom"/>
</dbReference>
<dbReference type="GO" id="GO:0006302">
    <property type="term" value="P:double-strand break repair"/>
    <property type="evidence" value="ECO:0007669"/>
    <property type="project" value="TreeGrafter"/>
</dbReference>
<dbReference type="FunFam" id="1.20.142.10:FF:000002">
    <property type="entry name" value="Poly [ADP-ribose] polymerase"/>
    <property type="match status" value="1"/>
</dbReference>
<dbReference type="InterPro" id="IPR006094">
    <property type="entry name" value="Oxid_FAD_bind_N"/>
</dbReference>
<dbReference type="InterPro" id="IPR008893">
    <property type="entry name" value="WGR_domain"/>
</dbReference>
<evidence type="ECO:0000256" key="5">
    <source>
        <dbReference type="ARBA" id="ARBA00022695"/>
    </source>
</evidence>
<evidence type="ECO:0000256" key="12">
    <source>
        <dbReference type="ARBA" id="ARBA00023125"/>
    </source>
</evidence>
<evidence type="ECO:0000259" key="22">
    <source>
        <dbReference type="PROSITE" id="PS51387"/>
    </source>
</evidence>
<name>A0AAN6RKU8_9PLEO</name>
<dbReference type="PROSITE" id="PS51387">
    <property type="entry name" value="FAD_PCMH"/>
    <property type="match status" value="1"/>
</dbReference>
<protein>
    <recommendedName>
        <fullName evidence="16">Poly [ADP-ribose] polymerase</fullName>
        <shortName evidence="16">PARP</shortName>
        <ecNumber evidence="16">2.4.2.-</ecNumber>
    </recommendedName>
</protein>
<evidence type="ECO:0000256" key="9">
    <source>
        <dbReference type="ARBA" id="ARBA00022771"/>
    </source>
</evidence>
<dbReference type="SUPFAM" id="SSF52113">
    <property type="entry name" value="BRCT domain"/>
    <property type="match status" value="1"/>
</dbReference>
<dbReference type="InterPro" id="IPR001357">
    <property type="entry name" value="BRCT_dom"/>
</dbReference>
<keyword evidence="6" id="KW-0479">Metal-binding</keyword>
<evidence type="ECO:0000256" key="3">
    <source>
        <dbReference type="ARBA" id="ARBA00022676"/>
    </source>
</evidence>
<gene>
    <name evidence="24" type="ORF">GRF29_19g1103564</name>
</gene>
<dbReference type="GO" id="GO:0016491">
    <property type="term" value="F:oxidoreductase activity"/>
    <property type="evidence" value="ECO:0007669"/>
    <property type="project" value="InterPro"/>
</dbReference>
<feature type="domain" description="BRCT" evidence="19">
    <location>
        <begin position="1"/>
        <end position="91"/>
    </location>
</feature>
<keyword evidence="8" id="KW-0013">ADP-ribosylation</keyword>
<dbReference type="GO" id="GO:0071949">
    <property type="term" value="F:FAD binding"/>
    <property type="evidence" value="ECO:0007669"/>
    <property type="project" value="InterPro"/>
</dbReference>
<comment type="caution">
    <text evidence="24">The sequence shown here is derived from an EMBL/GenBank/DDBJ whole genome shotgun (WGS) entry which is preliminary data.</text>
</comment>
<comment type="similarity">
    <text evidence="2">Belongs to the oxygen-dependent FAD-linked oxidoreductase family.</text>
</comment>
<dbReference type="InterPro" id="IPR050800">
    <property type="entry name" value="ARTD/PARP"/>
</dbReference>
<dbReference type="Gene3D" id="1.20.142.10">
    <property type="entry name" value="Poly(ADP-ribose) polymerase, regulatory domain"/>
    <property type="match status" value="1"/>
</dbReference>
<dbReference type="InterPro" id="IPR016169">
    <property type="entry name" value="FAD-bd_PCMH_sub2"/>
</dbReference>
<reference evidence="24 25" key="1">
    <citation type="submission" date="2021-02" db="EMBL/GenBank/DDBJ databases">
        <title>Genome assembly of Pseudopithomyces chartarum.</title>
        <authorList>
            <person name="Jauregui R."/>
            <person name="Singh J."/>
            <person name="Voisey C."/>
        </authorList>
    </citation>
    <scope>NUCLEOTIDE SEQUENCE [LARGE SCALE GENOMIC DNA]</scope>
    <source>
        <strain evidence="24 25">AGR01</strain>
    </source>
</reference>
<dbReference type="CDD" id="cd17747">
    <property type="entry name" value="BRCT_PARP1"/>
    <property type="match status" value="1"/>
</dbReference>
<dbReference type="Pfam" id="PF05406">
    <property type="entry name" value="WGR"/>
    <property type="match status" value="1"/>
</dbReference>
<evidence type="ECO:0000259" key="19">
    <source>
        <dbReference type="PROSITE" id="PS50172"/>
    </source>
</evidence>
<keyword evidence="11 16" id="KW-0520">NAD</keyword>
<evidence type="ECO:0000259" key="21">
    <source>
        <dbReference type="PROSITE" id="PS51060"/>
    </source>
</evidence>
<evidence type="ECO:0000256" key="13">
    <source>
        <dbReference type="ARBA" id="ARBA00023242"/>
    </source>
</evidence>
<feature type="transmembrane region" description="Helical" evidence="18">
    <location>
        <begin position="972"/>
        <end position="994"/>
    </location>
</feature>
<evidence type="ECO:0000256" key="15">
    <source>
        <dbReference type="ARBA" id="ARBA00033987"/>
    </source>
</evidence>
<dbReference type="Gene3D" id="3.40.50.10190">
    <property type="entry name" value="BRCT domain"/>
    <property type="match status" value="1"/>
</dbReference>
<evidence type="ECO:0000256" key="7">
    <source>
        <dbReference type="ARBA" id="ARBA00022737"/>
    </source>
</evidence>
<dbReference type="Proteomes" id="UP001280581">
    <property type="component" value="Unassembled WGS sequence"/>
</dbReference>
<keyword evidence="3 16" id="KW-0328">Glycosyltransferase</keyword>